<feature type="region of interest" description="Disordered" evidence="9">
    <location>
        <begin position="70"/>
        <end position="94"/>
    </location>
</feature>
<dbReference type="GO" id="GO:0043953">
    <property type="term" value="P:protein transport by the Tat complex"/>
    <property type="evidence" value="ECO:0007669"/>
    <property type="project" value="InterPro"/>
</dbReference>
<dbReference type="Gene3D" id="1.20.5.3310">
    <property type="match status" value="1"/>
</dbReference>
<protein>
    <recommendedName>
        <fullName evidence="11">Twin-arginine translocase subunit TatB</fullName>
    </recommendedName>
</protein>
<keyword evidence="5" id="KW-0653">Protein transport</keyword>
<evidence type="ECO:0008006" key="11">
    <source>
        <dbReference type="Google" id="ProtNLM"/>
    </source>
</evidence>
<dbReference type="PRINTS" id="PR01506">
    <property type="entry name" value="TATBPROTEIN"/>
</dbReference>
<reference evidence="10" key="1">
    <citation type="submission" date="2018-05" db="EMBL/GenBank/DDBJ databases">
        <authorList>
            <person name="Lanie J.A."/>
            <person name="Ng W.-L."/>
            <person name="Kazmierczak K.M."/>
            <person name="Andrzejewski T.M."/>
            <person name="Davidsen T.M."/>
            <person name="Wayne K.J."/>
            <person name="Tettelin H."/>
            <person name="Glass J.I."/>
            <person name="Rusch D."/>
            <person name="Podicherti R."/>
            <person name="Tsui H.-C.T."/>
            <person name="Winkler M.E."/>
        </authorList>
    </citation>
    <scope>NUCLEOTIDE SEQUENCE</scope>
</reference>
<dbReference type="InterPro" id="IPR003369">
    <property type="entry name" value="TatA/B/E"/>
</dbReference>
<dbReference type="GO" id="GO:0016020">
    <property type="term" value="C:membrane"/>
    <property type="evidence" value="ECO:0007669"/>
    <property type="project" value="UniProtKB-SubCell"/>
</dbReference>
<evidence type="ECO:0000256" key="9">
    <source>
        <dbReference type="SAM" id="MobiDB-lite"/>
    </source>
</evidence>
<dbReference type="PANTHER" id="PTHR33162">
    <property type="entry name" value="SEC-INDEPENDENT PROTEIN TRANSLOCASE PROTEIN TATA, CHLOROPLASTIC"/>
    <property type="match status" value="1"/>
</dbReference>
<keyword evidence="2" id="KW-0813">Transport</keyword>
<keyword evidence="4" id="KW-0812">Transmembrane</keyword>
<comment type="subcellular location">
    <subcellularLocation>
        <location evidence="1">Membrane</location>
        <topology evidence="1">Single-pass membrane protein</topology>
    </subcellularLocation>
</comment>
<organism evidence="10">
    <name type="scientific">marine metagenome</name>
    <dbReference type="NCBI Taxonomy" id="408172"/>
    <lineage>
        <taxon>unclassified sequences</taxon>
        <taxon>metagenomes</taxon>
        <taxon>ecological metagenomes</taxon>
    </lineage>
</organism>
<sequence length="94" mass="9572">MGNLGGGEILVILLLGLLVLGPERLPGAVRQAGKALRQVRKVTVGFQEELRSAVEDPIIEAKARLSGETLLGEAERSGDAPKPGGAAGSGTDGD</sequence>
<dbReference type="NCBIfam" id="TIGR01410">
    <property type="entry name" value="tatB"/>
    <property type="match status" value="1"/>
</dbReference>
<evidence type="ECO:0000256" key="1">
    <source>
        <dbReference type="ARBA" id="ARBA00004167"/>
    </source>
</evidence>
<dbReference type="EMBL" id="UINC01000940">
    <property type="protein sequence ID" value="SUZ64716.1"/>
    <property type="molecule type" value="Genomic_DNA"/>
</dbReference>
<evidence type="ECO:0000256" key="8">
    <source>
        <dbReference type="ARBA" id="ARBA00023136"/>
    </source>
</evidence>
<proteinExistence type="predicted"/>
<dbReference type="Pfam" id="PF02416">
    <property type="entry name" value="TatA_B_E"/>
    <property type="match status" value="1"/>
</dbReference>
<keyword evidence="7" id="KW-0811">Translocation</keyword>
<dbReference type="AlphaFoldDB" id="A0A381PCK6"/>
<evidence type="ECO:0000256" key="2">
    <source>
        <dbReference type="ARBA" id="ARBA00022448"/>
    </source>
</evidence>
<evidence type="ECO:0000313" key="10">
    <source>
        <dbReference type="EMBL" id="SUZ64716.1"/>
    </source>
</evidence>
<evidence type="ECO:0000256" key="4">
    <source>
        <dbReference type="ARBA" id="ARBA00022692"/>
    </source>
</evidence>
<dbReference type="PANTHER" id="PTHR33162:SF1">
    <property type="entry name" value="SEC-INDEPENDENT PROTEIN TRANSLOCASE PROTEIN TATA, CHLOROPLASTIC"/>
    <property type="match status" value="1"/>
</dbReference>
<evidence type="ECO:0000256" key="3">
    <source>
        <dbReference type="ARBA" id="ARBA00022475"/>
    </source>
</evidence>
<evidence type="ECO:0000256" key="6">
    <source>
        <dbReference type="ARBA" id="ARBA00022989"/>
    </source>
</evidence>
<keyword evidence="8" id="KW-0472">Membrane</keyword>
<keyword evidence="6" id="KW-1133">Transmembrane helix</keyword>
<gene>
    <name evidence="10" type="ORF">METZ01_LOCUS17570</name>
</gene>
<feature type="compositionally biased region" description="Gly residues" evidence="9">
    <location>
        <begin position="85"/>
        <end position="94"/>
    </location>
</feature>
<accession>A0A381PCK6</accession>
<keyword evidence="3" id="KW-1003">Cell membrane</keyword>
<dbReference type="GO" id="GO:0008320">
    <property type="term" value="F:protein transmembrane transporter activity"/>
    <property type="evidence" value="ECO:0007669"/>
    <property type="project" value="InterPro"/>
</dbReference>
<evidence type="ECO:0000256" key="7">
    <source>
        <dbReference type="ARBA" id="ARBA00023010"/>
    </source>
</evidence>
<name>A0A381PCK6_9ZZZZ</name>
<dbReference type="InterPro" id="IPR018448">
    <property type="entry name" value="TatB"/>
</dbReference>
<evidence type="ECO:0000256" key="5">
    <source>
        <dbReference type="ARBA" id="ARBA00022927"/>
    </source>
</evidence>